<dbReference type="Proteomes" id="UP001162972">
    <property type="component" value="Chromosome 16"/>
</dbReference>
<name>A0AAD6KL88_9ROSI</name>
<dbReference type="AlphaFoldDB" id="A0AAD6KL88"/>
<organism evidence="1 2">
    <name type="scientific">Salix udensis</name>
    <dbReference type="NCBI Taxonomy" id="889485"/>
    <lineage>
        <taxon>Eukaryota</taxon>
        <taxon>Viridiplantae</taxon>
        <taxon>Streptophyta</taxon>
        <taxon>Embryophyta</taxon>
        <taxon>Tracheophyta</taxon>
        <taxon>Spermatophyta</taxon>
        <taxon>Magnoliopsida</taxon>
        <taxon>eudicotyledons</taxon>
        <taxon>Gunneridae</taxon>
        <taxon>Pentapetalae</taxon>
        <taxon>rosids</taxon>
        <taxon>fabids</taxon>
        <taxon>Malpighiales</taxon>
        <taxon>Salicaceae</taxon>
        <taxon>Saliceae</taxon>
        <taxon>Salix</taxon>
    </lineage>
</organism>
<sequence>MKREHMTSGSQPNCKVPVALAPHDWKITQFSSIIIEVAFAPHDWEITVLISGSKRCGGKRIHPSLSKVPPLFHIHLLTLIPSSFPCPSSSSLSLSSMAADSYSLSLLRPMDRASLVSKYYSVLRTRCSL</sequence>
<dbReference type="EMBL" id="JAPFFJ010000006">
    <property type="protein sequence ID" value="KAJ6425483.1"/>
    <property type="molecule type" value="Genomic_DNA"/>
</dbReference>
<evidence type="ECO:0000313" key="1">
    <source>
        <dbReference type="EMBL" id="KAJ6425483.1"/>
    </source>
</evidence>
<protein>
    <submittedName>
        <fullName evidence="1">Uncharacterized protein</fullName>
    </submittedName>
</protein>
<gene>
    <name evidence="1" type="ORF">OIU84_026123</name>
</gene>
<evidence type="ECO:0000313" key="2">
    <source>
        <dbReference type="Proteomes" id="UP001162972"/>
    </source>
</evidence>
<proteinExistence type="predicted"/>
<accession>A0AAD6KL88</accession>
<reference evidence="1 2" key="1">
    <citation type="journal article" date="2023" name="Int. J. Mol. Sci.">
        <title>De Novo Assembly and Annotation of 11 Diverse Shrub Willow (Salix) Genomes Reveals Novel Gene Organization in Sex-Linked Regions.</title>
        <authorList>
            <person name="Hyden B."/>
            <person name="Feng K."/>
            <person name="Yates T.B."/>
            <person name="Jawdy S."/>
            <person name="Cereghino C."/>
            <person name="Smart L.B."/>
            <person name="Muchero W."/>
        </authorList>
    </citation>
    <scope>NUCLEOTIDE SEQUENCE [LARGE SCALE GENOMIC DNA]</scope>
    <source>
        <tissue evidence="1">Shoot tip</tissue>
    </source>
</reference>
<comment type="caution">
    <text evidence="1">The sequence shown here is derived from an EMBL/GenBank/DDBJ whole genome shotgun (WGS) entry which is preliminary data.</text>
</comment>
<keyword evidence="2" id="KW-1185">Reference proteome</keyword>